<feature type="transmembrane region" description="Helical" evidence="1">
    <location>
        <begin position="253"/>
        <end position="271"/>
    </location>
</feature>
<keyword evidence="4" id="KW-1185">Reference proteome</keyword>
<dbReference type="GO" id="GO:0016747">
    <property type="term" value="F:acyltransferase activity, transferring groups other than amino-acyl groups"/>
    <property type="evidence" value="ECO:0007669"/>
    <property type="project" value="InterPro"/>
</dbReference>
<feature type="transmembrane region" description="Helical" evidence="1">
    <location>
        <begin position="59"/>
        <end position="83"/>
    </location>
</feature>
<feature type="transmembrane region" description="Helical" evidence="1">
    <location>
        <begin position="21"/>
        <end position="39"/>
    </location>
</feature>
<dbReference type="EMBL" id="CP001359">
    <property type="protein sequence ID" value="ACL66987.1"/>
    <property type="molecule type" value="Genomic_DNA"/>
</dbReference>
<keyword evidence="1" id="KW-0472">Membrane</keyword>
<gene>
    <name evidence="3" type="ordered locus">A2cp1_3660</name>
</gene>
<feature type="transmembrane region" description="Helical" evidence="1">
    <location>
        <begin position="151"/>
        <end position="171"/>
    </location>
</feature>
<feature type="transmembrane region" description="Helical" evidence="1">
    <location>
        <begin position="226"/>
        <end position="246"/>
    </location>
</feature>
<dbReference type="PANTHER" id="PTHR36927">
    <property type="entry name" value="BLR4337 PROTEIN"/>
    <property type="match status" value="1"/>
</dbReference>
<proteinExistence type="predicted"/>
<keyword evidence="3" id="KW-0012">Acyltransferase</keyword>
<dbReference type="AlphaFoldDB" id="B8J6L5"/>
<dbReference type="KEGG" id="acp:A2cp1_3660"/>
<feature type="transmembrane region" description="Helical" evidence="1">
    <location>
        <begin position="283"/>
        <end position="305"/>
    </location>
</feature>
<name>B8J6L5_ANAD2</name>
<feature type="transmembrane region" description="Helical" evidence="1">
    <location>
        <begin position="358"/>
        <end position="383"/>
    </location>
</feature>
<protein>
    <submittedName>
        <fullName evidence="3">Acyltransferase 3</fullName>
    </submittedName>
</protein>
<keyword evidence="3" id="KW-0808">Transferase</keyword>
<keyword evidence="1" id="KW-0812">Transmembrane</keyword>
<evidence type="ECO:0000313" key="3">
    <source>
        <dbReference type="EMBL" id="ACL66987.1"/>
    </source>
</evidence>
<dbReference type="InterPro" id="IPR002656">
    <property type="entry name" value="Acyl_transf_3_dom"/>
</dbReference>
<feature type="transmembrane region" description="Helical" evidence="1">
    <location>
        <begin position="183"/>
        <end position="206"/>
    </location>
</feature>
<evidence type="ECO:0000313" key="4">
    <source>
        <dbReference type="Proteomes" id="UP000007089"/>
    </source>
</evidence>
<accession>B8J6L5</accession>
<dbReference type="PANTHER" id="PTHR36927:SF3">
    <property type="entry name" value="GLUCANS BIOSYNTHESIS PROTEIN C"/>
    <property type="match status" value="1"/>
</dbReference>
<feature type="transmembrane region" description="Helical" evidence="1">
    <location>
        <begin position="326"/>
        <end position="346"/>
    </location>
</feature>
<dbReference type="Pfam" id="PF01757">
    <property type="entry name" value="Acyl_transf_3"/>
    <property type="match status" value="1"/>
</dbReference>
<evidence type="ECO:0000256" key="1">
    <source>
        <dbReference type="SAM" id="Phobius"/>
    </source>
</evidence>
<sequence>MRSAVTPTGYRSEPRRADLDWLRVLGMLAVFLVHAAEPFNPWDTWHVQSALRSKWLGELVFFPAPWIMPLFMALAGEAAWLALRHRSPARYARERLLRLGLPLALGILVLVPPQVWVERRLQGRFDGSLLAFYPHFFEGIYPEGNFAWHNLWFLVFLLAFSLATAPLLAALRRPAGRRLLARLAAPCQGPAGLAWLVLPAVAIRIATATAAPRFAPLAYDWSNRGLLLPAFLWGFAVAAEPGFAAALDRHWRLALVVAAAVSVGLCAWAWPGDVLARLPAARSAGGVLLWGGYGGASWCWLVALLGGARRCLARDDGEALQRASALVYPFYVLHHGVIVGLAAAMVQRGADSAGLPVAFLGLAAASLAISLGLCWWVAAWEPLRVVFGLRSRRRAAVRGTIPLARDEL</sequence>
<reference evidence="3" key="1">
    <citation type="submission" date="2009-01" db="EMBL/GenBank/DDBJ databases">
        <title>Complete sequence of Anaeromyxobacter dehalogenans 2CP-1.</title>
        <authorList>
            <consortium name="US DOE Joint Genome Institute"/>
            <person name="Lucas S."/>
            <person name="Copeland A."/>
            <person name="Lapidus A."/>
            <person name="Glavina del Rio T."/>
            <person name="Dalin E."/>
            <person name="Tice H."/>
            <person name="Bruce D."/>
            <person name="Goodwin L."/>
            <person name="Pitluck S."/>
            <person name="Saunders E."/>
            <person name="Brettin T."/>
            <person name="Detter J.C."/>
            <person name="Han C."/>
            <person name="Larimer F."/>
            <person name="Land M."/>
            <person name="Hauser L."/>
            <person name="Kyrpides N."/>
            <person name="Ovchinnikova G."/>
            <person name="Beliaev A.S."/>
            <person name="Richardson P."/>
        </authorList>
    </citation>
    <scope>NUCLEOTIDE SEQUENCE</scope>
    <source>
        <strain evidence="3">2CP-1</strain>
    </source>
</reference>
<organism evidence="3 4">
    <name type="scientific">Anaeromyxobacter dehalogenans (strain ATCC BAA-258 / DSM 21875 / 2CP-1)</name>
    <dbReference type="NCBI Taxonomy" id="455488"/>
    <lineage>
        <taxon>Bacteria</taxon>
        <taxon>Pseudomonadati</taxon>
        <taxon>Myxococcota</taxon>
        <taxon>Myxococcia</taxon>
        <taxon>Myxococcales</taxon>
        <taxon>Cystobacterineae</taxon>
        <taxon>Anaeromyxobacteraceae</taxon>
        <taxon>Anaeromyxobacter</taxon>
    </lineage>
</organism>
<evidence type="ECO:0000259" key="2">
    <source>
        <dbReference type="Pfam" id="PF01757"/>
    </source>
</evidence>
<dbReference type="HOGENOM" id="CLU_036182_0_0_7"/>
<keyword evidence="1" id="KW-1133">Transmembrane helix</keyword>
<dbReference type="Proteomes" id="UP000007089">
    <property type="component" value="Chromosome"/>
</dbReference>
<dbReference type="RefSeq" id="WP_015934760.1">
    <property type="nucleotide sequence ID" value="NC_011891.1"/>
</dbReference>
<feature type="transmembrane region" description="Helical" evidence="1">
    <location>
        <begin position="95"/>
        <end position="116"/>
    </location>
</feature>
<dbReference type="InterPro" id="IPR050623">
    <property type="entry name" value="Glucan_succinyl_AcylTrfase"/>
</dbReference>
<feature type="domain" description="Acyltransferase 3" evidence="2">
    <location>
        <begin position="17"/>
        <end position="374"/>
    </location>
</feature>